<dbReference type="NCBIfam" id="NF038083">
    <property type="entry name" value="CU044_5270_fam"/>
    <property type="match status" value="1"/>
</dbReference>
<name>A0ABQ3K753_9PSEU</name>
<gene>
    <name evidence="3" type="ORF">GCM10017567_23790</name>
</gene>
<evidence type="ECO:0000256" key="1">
    <source>
        <dbReference type="SAM" id="MobiDB-lite"/>
    </source>
</evidence>
<dbReference type="RefSeq" id="WP_191309274.1">
    <property type="nucleotide sequence ID" value="NZ_BNAW01000007.1"/>
</dbReference>
<protein>
    <recommendedName>
        <fullName evidence="5">CU044_5270 family protein</fullName>
    </recommendedName>
</protein>
<keyword evidence="2" id="KW-1133">Transmembrane helix</keyword>
<evidence type="ECO:0008006" key="5">
    <source>
        <dbReference type="Google" id="ProtNLM"/>
    </source>
</evidence>
<proteinExistence type="predicted"/>
<dbReference type="EMBL" id="BNAW01000007">
    <property type="protein sequence ID" value="GHG06754.1"/>
    <property type="molecule type" value="Genomic_DNA"/>
</dbReference>
<dbReference type="Proteomes" id="UP000649955">
    <property type="component" value="Unassembled WGS sequence"/>
</dbReference>
<sequence>MNELDETLELLHREARTAPADLSAARTRLLAELDAGTVLPLRPKRVRRFAVPVAAAVAGVVAVTVVLAQQRPTAPAPAPAAAPPAGSVPVSTGSVPTATAPDVRLMSAVQVLTRAADLTVGAADQPVGPGQFRYVAEHTWVQRGVQTGDRTGYTYLWEQEVDRWIPADERDVWQETRRILSTGKFLGGSVPQAQAPEPEVTDTDRGQWQGPCGDFFPKAKPPKKCGDASDWDSPAFYAALPHDPAALYAKLQQLTKGRGSTPSVMFHFGIEILRAGQMPAQLRAQWYRALAKIPGITVLAASANLDGRTGVALGLDDRHEIRQLIIDPATGGFIGERTVAGAEPEQPWLKPGTELGASAITTAVVGRLGEIPPK</sequence>
<keyword evidence="2" id="KW-0472">Membrane</keyword>
<evidence type="ECO:0000256" key="2">
    <source>
        <dbReference type="SAM" id="Phobius"/>
    </source>
</evidence>
<evidence type="ECO:0000313" key="3">
    <source>
        <dbReference type="EMBL" id="GHG06754.1"/>
    </source>
</evidence>
<keyword evidence="4" id="KW-1185">Reference proteome</keyword>
<accession>A0ABQ3K753</accession>
<comment type="caution">
    <text evidence="3">The sequence shown here is derived from an EMBL/GenBank/DDBJ whole genome shotgun (WGS) entry which is preliminary data.</text>
</comment>
<organism evidence="3 4">
    <name type="scientific">Amycolatopsis bullii</name>
    <dbReference type="NCBI Taxonomy" id="941987"/>
    <lineage>
        <taxon>Bacteria</taxon>
        <taxon>Bacillati</taxon>
        <taxon>Actinomycetota</taxon>
        <taxon>Actinomycetes</taxon>
        <taxon>Pseudonocardiales</taxon>
        <taxon>Pseudonocardiaceae</taxon>
        <taxon>Amycolatopsis</taxon>
    </lineage>
</organism>
<dbReference type="InterPro" id="IPR047789">
    <property type="entry name" value="CU044_5270-like"/>
</dbReference>
<feature type="transmembrane region" description="Helical" evidence="2">
    <location>
        <begin position="49"/>
        <end position="68"/>
    </location>
</feature>
<reference evidence="4" key="1">
    <citation type="journal article" date="2019" name="Int. J. Syst. Evol. Microbiol.">
        <title>The Global Catalogue of Microorganisms (GCM) 10K type strain sequencing project: providing services to taxonomists for standard genome sequencing and annotation.</title>
        <authorList>
            <consortium name="The Broad Institute Genomics Platform"/>
            <consortium name="The Broad Institute Genome Sequencing Center for Infectious Disease"/>
            <person name="Wu L."/>
            <person name="Ma J."/>
        </authorList>
    </citation>
    <scope>NUCLEOTIDE SEQUENCE [LARGE SCALE GENOMIC DNA]</scope>
    <source>
        <strain evidence="4">CGMCC 4.7680</strain>
    </source>
</reference>
<keyword evidence="2" id="KW-0812">Transmembrane</keyword>
<feature type="region of interest" description="Disordered" evidence="1">
    <location>
        <begin position="74"/>
        <end position="94"/>
    </location>
</feature>
<feature type="region of interest" description="Disordered" evidence="1">
    <location>
        <begin position="187"/>
        <end position="207"/>
    </location>
</feature>
<evidence type="ECO:0000313" key="4">
    <source>
        <dbReference type="Proteomes" id="UP000649955"/>
    </source>
</evidence>